<dbReference type="GO" id="GO:0004452">
    <property type="term" value="F:isopentenyl-diphosphate delta-isomerase activity"/>
    <property type="evidence" value="ECO:0007669"/>
    <property type="project" value="UniProtKB-EC"/>
</dbReference>
<evidence type="ECO:0000313" key="14">
    <source>
        <dbReference type="Proteomes" id="UP001224359"/>
    </source>
</evidence>
<comment type="function">
    <text evidence="11">Involved in the biosynthesis of isoprenoids. Catalyzes the 1,3-allylic rearrangement of the homoallylic substrate isopentenyl (IPP) to its allylic isomer, dimethylallyl diphosphate (DMAPP).</text>
</comment>
<proteinExistence type="inferred from homology"/>
<comment type="cofactor">
    <cofactor evidence="11">
        <name>NADPH</name>
        <dbReference type="ChEBI" id="CHEBI:57783"/>
    </cofactor>
</comment>
<dbReference type="Gene3D" id="3.20.20.70">
    <property type="entry name" value="Aldolase class I"/>
    <property type="match status" value="1"/>
</dbReference>
<feature type="binding site" evidence="11">
    <location>
        <position position="221"/>
    </location>
    <ligand>
        <name>FMN</name>
        <dbReference type="ChEBI" id="CHEBI:58210"/>
    </ligand>
</feature>
<evidence type="ECO:0000256" key="5">
    <source>
        <dbReference type="ARBA" id="ARBA00022723"/>
    </source>
</evidence>
<sequence>MTDDIHKRKSEHIQYSLSEESLGHASNGFDAYRFRHNALPELDFGKINYQTFMFDKGVRTPFLISSMTGGAEMAETINRNLAIAAEERGWALGLGSTRVILEKKDFLSSFQLRSYAPTIPIIANLGAVQLNYGVTADQVKRMIDLTEADALVLHLNSIQEVIQSSGDTNFANLLEKIDLLTTALDIPVGAKEVGFGIDADNARRLRDVGIAFIDVAGSGGTSWSQVEKLRSQDPIKKQAAEAFAGWGNPTARCLTEIRNDLPNASLIASGGIRDGLDAAKALALGADHVGFARKVLTEAVESPEHVVEWMKVKELELQMVMFGIGAGDLSALKSTDRIEKA</sequence>
<dbReference type="PANTHER" id="PTHR43665">
    <property type="entry name" value="ISOPENTENYL-DIPHOSPHATE DELTA-ISOMERASE"/>
    <property type="match status" value="1"/>
</dbReference>
<evidence type="ECO:0000259" key="12">
    <source>
        <dbReference type="Pfam" id="PF01070"/>
    </source>
</evidence>
<feature type="binding site" evidence="11">
    <location>
        <begin position="271"/>
        <end position="273"/>
    </location>
    <ligand>
        <name>FMN</name>
        <dbReference type="ChEBI" id="CHEBI:58210"/>
    </ligand>
</feature>
<dbReference type="Pfam" id="PF01070">
    <property type="entry name" value="FMN_dh"/>
    <property type="match status" value="1"/>
</dbReference>
<evidence type="ECO:0000256" key="1">
    <source>
        <dbReference type="ARBA" id="ARBA00001917"/>
    </source>
</evidence>
<evidence type="ECO:0000256" key="2">
    <source>
        <dbReference type="ARBA" id="ARBA00022490"/>
    </source>
</evidence>
<dbReference type="PIRSF" id="PIRSF003314">
    <property type="entry name" value="IPP_isomerase"/>
    <property type="match status" value="1"/>
</dbReference>
<feature type="binding site" evidence="11">
    <location>
        <begin position="66"/>
        <end position="68"/>
    </location>
    <ligand>
        <name>FMN</name>
        <dbReference type="ChEBI" id="CHEBI:58210"/>
    </ligand>
</feature>
<keyword evidence="14" id="KW-1185">Reference proteome</keyword>
<gene>
    <name evidence="11" type="primary">fni</name>
    <name evidence="13" type="ORF">J2S77_000128</name>
</gene>
<evidence type="ECO:0000256" key="3">
    <source>
        <dbReference type="ARBA" id="ARBA00022630"/>
    </source>
</evidence>
<dbReference type="PANTHER" id="PTHR43665:SF1">
    <property type="entry name" value="ISOPENTENYL-DIPHOSPHATE DELTA-ISOMERASE"/>
    <property type="match status" value="1"/>
</dbReference>
<dbReference type="CDD" id="cd02811">
    <property type="entry name" value="IDI-2_FMN"/>
    <property type="match status" value="1"/>
</dbReference>
<feature type="binding site" evidence="11">
    <location>
        <begin position="96"/>
        <end position="98"/>
    </location>
    <ligand>
        <name>substrate</name>
    </ligand>
</feature>
<feature type="binding site" evidence="11">
    <location>
        <begin position="292"/>
        <end position="293"/>
    </location>
    <ligand>
        <name>FMN</name>
        <dbReference type="ChEBI" id="CHEBI:58210"/>
    </ligand>
</feature>
<comment type="similarity">
    <text evidence="11">Belongs to the IPP isomerase type 2 family.</text>
</comment>
<keyword evidence="9 11" id="KW-0413">Isomerase</keyword>
<evidence type="ECO:0000313" key="13">
    <source>
        <dbReference type="EMBL" id="MDQ0158178.1"/>
    </source>
</evidence>
<evidence type="ECO:0000256" key="10">
    <source>
        <dbReference type="ARBA" id="ARBA00025810"/>
    </source>
</evidence>
<dbReference type="Proteomes" id="UP001224359">
    <property type="component" value="Unassembled WGS sequence"/>
</dbReference>
<comment type="catalytic activity">
    <reaction evidence="11">
        <text>isopentenyl diphosphate = dimethylallyl diphosphate</text>
        <dbReference type="Rhea" id="RHEA:23284"/>
        <dbReference type="ChEBI" id="CHEBI:57623"/>
        <dbReference type="ChEBI" id="CHEBI:128769"/>
        <dbReference type="EC" id="5.3.3.2"/>
    </reaction>
</comment>
<dbReference type="EMBL" id="JAUSTQ010000001">
    <property type="protein sequence ID" value="MDQ0158178.1"/>
    <property type="molecule type" value="Genomic_DNA"/>
</dbReference>
<keyword evidence="4 11" id="KW-0288">FMN</keyword>
<evidence type="ECO:0000256" key="4">
    <source>
        <dbReference type="ARBA" id="ARBA00022643"/>
    </source>
</evidence>
<feature type="binding site" evidence="11">
    <location>
        <position position="124"/>
    </location>
    <ligand>
        <name>FMN</name>
        <dbReference type="ChEBI" id="CHEBI:58210"/>
    </ligand>
</feature>
<feature type="binding site" evidence="11">
    <location>
        <begin position="8"/>
        <end position="9"/>
    </location>
    <ligand>
        <name>substrate</name>
    </ligand>
</feature>
<evidence type="ECO:0000256" key="9">
    <source>
        <dbReference type="ARBA" id="ARBA00023235"/>
    </source>
</evidence>
<comment type="subcellular location">
    <subcellularLocation>
        <location evidence="11">Cytoplasm</location>
    </subcellularLocation>
</comment>
<comment type="subunit">
    <text evidence="10 11">Homooctamer. Dimer of tetramers.</text>
</comment>
<feature type="binding site" evidence="11">
    <location>
        <position position="65"/>
    </location>
    <ligand>
        <name>FMN</name>
        <dbReference type="ChEBI" id="CHEBI:58210"/>
    </ligand>
</feature>
<comment type="cofactor">
    <cofactor evidence="1 11">
        <name>FMN</name>
        <dbReference type="ChEBI" id="CHEBI:58210"/>
    </cofactor>
</comment>
<keyword evidence="5 11" id="KW-0479">Metal-binding</keyword>
<evidence type="ECO:0000256" key="11">
    <source>
        <dbReference type="HAMAP-Rule" id="MF_00354"/>
    </source>
</evidence>
<feature type="binding site" evidence="11">
    <location>
        <position position="159"/>
    </location>
    <ligand>
        <name>substrate</name>
    </ligand>
</feature>
<evidence type="ECO:0000256" key="6">
    <source>
        <dbReference type="ARBA" id="ARBA00022842"/>
    </source>
</evidence>
<dbReference type="EC" id="5.3.3.2" evidence="11"/>
<feature type="domain" description="FMN-dependent dehydrogenase" evidence="12">
    <location>
        <begin position="158"/>
        <end position="334"/>
    </location>
</feature>
<dbReference type="InterPro" id="IPR000262">
    <property type="entry name" value="FMN-dep_DH"/>
</dbReference>
<keyword evidence="8 11" id="KW-0414">Isoprene biosynthesis</keyword>
<name>A0ABT9VB55_9BACI</name>
<dbReference type="InterPro" id="IPR013785">
    <property type="entry name" value="Aldolase_TIM"/>
</dbReference>
<dbReference type="SUPFAM" id="SSF51395">
    <property type="entry name" value="FMN-linked oxidoreductases"/>
    <property type="match status" value="1"/>
</dbReference>
<protein>
    <recommendedName>
        <fullName evidence="11">Isopentenyl-diphosphate delta-isomerase</fullName>
        <shortName evidence="11">IPP isomerase</shortName>
        <ecNumber evidence="11">5.3.3.2</ecNumber>
    </recommendedName>
    <alternativeName>
        <fullName evidence="11">Isopentenyl diphosphate:dimethylallyl diphosphate isomerase</fullName>
    </alternativeName>
    <alternativeName>
        <fullName evidence="11">Isopentenyl pyrophosphate isomerase</fullName>
    </alternativeName>
    <alternativeName>
        <fullName evidence="11">Type 2 isopentenyl diphosphate isomerase</fullName>
        <shortName evidence="11">IDI-2</shortName>
    </alternativeName>
</protein>
<accession>A0ABT9VB55</accession>
<dbReference type="HAMAP" id="MF_00354">
    <property type="entry name" value="Idi_2"/>
    <property type="match status" value="1"/>
</dbReference>
<reference evidence="13 14" key="1">
    <citation type="submission" date="2023-07" db="EMBL/GenBank/DDBJ databases">
        <title>Genomic Encyclopedia of Type Strains, Phase IV (KMG-IV): sequencing the most valuable type-strain genomes for metagenomic binning, comparative biology and taxonomic classification.</title>
        <authorList>
            <person name="Goeker M."/>
        </authorList>
    </citation>
    <scope>NUCLEOTIDE SEQUENCE [LARGE SCALE GENOMIC DNA]</scope>
    <source>
        <strain evidence="13 14">DSM 16460</strain>
    </source>
</reference>
<evidence type="ECO:0000256" key="8">
    <source>
        <dbReference type="ARBA" id="ARBA00023229"/>
    </source>
</evidence>
<dbReference type="RefSeq" id="WP_306973686.1">
    <property type="nucleotide sequence ID" value="NZ_JAUSTQ010000001.1"/>
</dbReference>
<feature type="binding site" evidence="11">
    <location>
        <position position="96"/>
    </location>
    <ligand>
        <name>FMN</name>
        <dbReference type="ChEBI" id="CHEBI:58210"/>
    </ligand>
</feature>
<dbReference type="InterPro" id="IPR011179">
    <property type="entry name" value="IPdP_isomerase"/>
</dbReference>
<keyword evidence="6 11" id="KW-0460">Magnesium</keyword>
<keyword evidence="7 11" id="KW-0521">NADP</keyword>
<keyword evidence="2 11" id="KW-0963">Cytoplasm</keyword>
<comment type="caution">
    <text evidence="11">Lacks conserved residue(s) required for the propagation of feature annotation.</text>
</comment>
<feature type="binding site" evidence="11">
    <location>
        <position position="191"/>
    </location>
    <ligand>
        <name>FMN</name>
        <dbReference type="ChEBI" id="CHEBI:58210"/>
    </ligand>
</feature>
<comment type="cofactor">
    <cofactor evidence="11">
        <name>Mg(2+)</name>
        <dbReference type="ChEBI" id="CHEBI:18420"/>
    </cofactor>
</comment>
<organism evidence="13 14">
    <name type="scientific">Alkalibacillus salilacus</name>
    <dbReference type="NCBI Taxonomy" id="284582"/>
    <lineage>
        <taxon>Bacteria</taxon>
        <taxon>Bacillati</taxon>
        <taxon>Bacillota</taxon>
        <taxon>Bacilli</taxon>
        <taxon>Bacillales</taxon>
        <taxon>Bacillaceae</taxon>
        <taxon>Alkalibacillus</taxon>
    </lineage>
</organism>
<feature type="binding site" evidence="11">
    <location>
        <position position="160"/>
    </location>
    <ligand>
        <name>Mg(2+)</name>
        <dbReference type="ChEBI" id="CHEBI:18420"/>
    </ligand>
</feature>
<evidence type="ECO:0000256" key="7">
    <source>
        <dbReference type="ARBA" id="ARBA00022857"/>
    </source>
</evidence>
<dbReference type="NCBIfam" id="TIGR02151">
    <property type="entry name" value="IPP_isom_2"/>
    <property type="match status" value="1"/>
</dbReference>
<comment type="caution">
    <text evidence="13">The sequence shown here is derived from an EMBL/GenBank/DDBJ whole genome shotgun (WGS) entry which is preliminary data.</text>
</comment>
<keyword evidence="3 11" id="KW-0285">Flavoprotein</keyword>